<dbReference type="OrthoDB" id="3089at2759"/>
<dbReference type="RefSeq" id="XP_012897859.1">
    <property type="nucleotide sequence ID" value="XM_013042405.1"/>
</dbReference>
<accession>D8M6X2</accession>
<dbReference type="InterPro" id="IPR038532">
    <property type="entry name" value="NDUFS4-like_sf"/>
</dbReference>
<dbReference type="EMBL" id="FN668663">
    <property type="protein sequence ID" value="CBK23811.2"/>
    <property type="molecule type" value="Genomic_DNA"/>
</dbReference>
<gene>
    <name evidence="1" type="ORF">GSBLH_T00003620001</name>
</gene>
<dbReference type="AlphaFoldDB" id="D8M6X2"/>
<dbReference type="Gene3D" id="3.30.160.190">
    <property type="entry name" value="atu1810 like domain"/>
    <property type="match status" value="1"/>
</dbReference>
<protein>
    <submittedName>
        <fullName evidence="1">Uncharacterized protein</fullName>
    </submittedName>
</protein>
<sequence>MQLKFEKKEDAIRFCKTQGYKFEVSELPPQIPPVHKQYADKIQPPAVLAKMRALGPKKARSIWAYEEPWNPHWINRYHNDYAEEKWDASRF</sequence>
<evidence type="ECO:0000313" key="2">
    <source>
        <dbReference type="Proteomes" id="UP000008312"/>
    </source>
</evidence>
<evidence type="ECO:0000313" key="1">
    <source>
        <dbReference type="EMBL" id="CBK23811.2"/>
    </source>
</evidence>
<dbReference type="InParanoid" id="D8M6X2"/>
<proteinExistence type="predicted"/>
<dbReference type="Proteomes" id="UP000008312">
    <property type="component" value="Unassembled WGS sequence"/>
</dbReference>
<dbReference type="GeneID" id="24920707"/>
<name>D8M6X2_BLAHO</name>
<keyword evidence="2" id="KW-1185">Reference proteome</keyword>
<organism evidence="1">
    <name type="scientific">Blastocystis hominis</name>
    <dbReference type="NCBI Taxonomy" id="12968"/>
    <lineage>
        <taxon>Eukaryota</taxon>
        <taxon>Sar</taxon>
        <taxon>Stramenopiles</taxon>
        <taxon>Bigyra</taxon>
        <taxon>Opalozoa</taxon>
        <taxon>Opalinata</taxon>
        <taxon>Blastocystidae</taxon>
        <taxon>Blastocystis</taxon>
    </lineage>
</organism>
<reference evidence="1" key="1">
    <citation type="submission" date="2010-02" db="EMBL/GenBank/DDBJ databases">
        <title>Sequencing and annotation of the Blastocystis hominis genome.</title>
        <authorList>
            <person name="Wincker P."/>
        </authorList>
    </citation>
    <scope>NUCLEOTIDE SEQUENCE</scope>
    <source>
        <strain evidence="1">Singapore isolate B</strain>
    </source>
</reference>